<feature type="non-terminal residue" evidence="1">
    <location>
        <position position="1"/>
    </location>
</feature>
<name>A0AAW6XUL6_9LACO</name>
<evidence type="ECO:0000313" key="1">
    <source>
        <dbReference type="EMBL" id="MDK6869533.1"/>
    </source>
</evidence>
<dbReference type="RefSeq" id="WP_285032432.1">
    <property type="nucleotide sequence ID" value="NZ_JASOLY010000139.1"/>
</dbReference>
<accession>A0AAW6XUL6</accession>
<organism evidence="1 2">
    <name type="scientific">Lactobacillus paragasseri</name>
    <dbReference type="NCBI Taxonomy" id="2107999"/>
    <lineage>
        <taxon>Bacteria</taxon>
        <taxon>Bacillati</taxon>
        <taxon>Bacillota</taxon>
        <taxon>Bacilli</taxon>
        <taxon>Lactobacillales</taxon>
        <taxon>Lactobacillaceae</taxon>
        <taxon>Lactobacillus</taxon>
    </lineage>
</organism>
<evidence type="ECO:0000313" key="2">
    <source>
        <dbReference type="Proteomes" id="UP001232113"/>
    </source>
</evidence>
<comment type="caution">
    <text evidence="1">The sequence shown here is derived from an EMBL/GenBank/DDBJ whole genome shotgun (WGS) entry which is preliminary data.</text>
</comment>
<protein>
    <submittedName>
        <fullName evidence="1">Uncharacterized protein</fullName>
    </submittedName>
</protein>
<sequence>DHRELTCGEEIELSPGPWRIDAKSDWVSLTSTDYFAPSAEQQKVTPIDLSGTNDASDHDRIVWLPISVNAGHELRVGGAA</sequence>
<dbReference type="AlphaFoldDB" id="A0AAW6XUL6"/>
<dbReference type="EMBL" id="JASOLY010000139">
    <property type="protein sequence ID" value="MDK6869533.1"/>
    <property type="molecule type" value="Genomic_DNA"/>
</dbReference>
<proteinExistence type="predicted"/>
<gene>
    <name evidence="1" type="ORF">QP354_10960</name>
</gene>
<feature type="non-terminal residue" evidence="1">
    <location>
        <position position="80"/>
    </location>
</feature>
<dbReference type="Proteomes" id="UP001232113">
    <property type="component" value="Unassembled WGS sequence"/>
</dbReference>
<reference evidence="1" key="1">
    <citation type="submission" date="2023-05" db="EMBL/GenBank/DDBJ databases">
        <title>Cataloging the Phylogenetic Diversity of Human Bladder Bacteria.</title>
        <authorList>
            <person name="Du J."/>
        </authorList>
    </citation>
    <scope>NUCLEOTIDE SEQUENCE</scope>
    <source>
        <strain evidence="1">UMB6975B</strain>
    </source>
</reference>